<dbReference type="CDD" id="cd05233">
    <property type="entry name" value="SDR_c"/>
    <property type="match status" value="1"/>
</dbReference>
<dbReference type="InterPro" id="IPR036291">
    <property type="entry name" value="NAD(P)-bd_dom_sf"/>
</dbReference>
<dbReference type="SUPFAM" id="SSF51735">
    <property type="entry name" value="NAD(P)-binding Rossmann-fold domains"/>
    <property type="match status" value="1"/>
</dbReference>
<sequence length="274" mass="28859">MFDLNSKDHIQVGIGLNYEKLLGIKDKVVAVTGAASGIGLATAELFAEAGAKVAVIDINEEKGTAVANSMNDKGWDAAFFKCNVTSSKECETAANLIEKEFGTIDVLFNNAGVIRRKTVVDHTEEDWDLVLNVSLKGAFLLSKYVIPIMVKNGGGSIINTGSGWGLKGGDAAASYCAAKAGVVNLTKAMAIDHGKQNIRVNCICPGDTDTPLLRDEAKQLQHEEESFLASSAVGRPLERIGTPRDIAKGVLFLASDMSSWVTGTVLTVDGGGLA</sequence>
<keyword evidence="2" id="KW-0560">Oxidoreductase</keyword>
<evidence type="ECO:0000313" key="4">
    <source>
        <dbReference type="Proteomes" id="UP000637074"/>
    </source>
</evidence>
<dbReference type="PANTHER" id="PTHR24321">
    <property type="entry name" value="DEHYDROGENASES, SHORT CHAIN"/>
    <property type="match status" value="1"/>
</dbReference>
<dbReference type="PRINTS" id="PR00081">
    <property type="entry name" value="GDHRDH"/>
</dbReference>
<protein>
    <submittedName>
        <fullName evidence="3">Oxidoreductase</fullName>
    </submittedName>
</protein>
<dbReference type="InterPro" id="IPR002347">
    <property type="entry name" value="SDR_fam"/>
</dbReference>
<dbReference type="RefSeq" id="WP_191274071.1">
    <property type="nucleotide sequence ID" value="NZ_BNDS01000012.1"/>
</dbReference>
<comment type="similarity">
    <text evidence="1">Belongs to the short-chain dehydrogenases/reductases (SDR) family.</text>
</comment>
<gene>
    <name evidence="3" type="ORF">AM1BK_29450</name>
</gene>
<dbReference type="EMBL" id="BNDS01000012">
    <property type="protein sequence ID" value="GHH99402.1"/>
    <property type="molecule type" value="Genomic_DNA"/>
</dbReference>
<dbReference type="NCBIfam" id="NF005559">
    <property type="entry name" value="PRK07231.1"/>
    <property type="match status" value="1"/>
</dbReference>
<dbReference type="Gene3D" id="3.40.50.720">
    <property type="entry name" value="NAD(P)-binding Rossmann-like Domain"/>
    <property type="match status" value="1"/>
</dbReference>
<reference evidence="3 4" key="1">
    <citation type="journal article" date="2022" name="Int. J. Syst. Evol. Microbiol.">
        <title>Neobacillus kokaensis sp. nov., isolated from soil.</title>
        <authorList>
            <person name="Yuki K."/>
            <person name="Matsubara H."/>
            <person name="Yamaguchi S."/>
        </authorList>
    </citation>
    <scope>NUCLEOTIDE SEQUENCE [LARGE SCALE GENOMIC DNA]</scope>
    <source>
        <strain evidence="3 4">LOB 377</strain>
    </source>
</reference>
<keyword evidence="4" id="KW-1185">Reference proteome</keyword>
<organism evidence="3 4">
    <name type="scientific">Neobacillus kokaensis</name>
    <dbReference type="NCBI Taxonomy" id="2759023"/>
    <lineage>
        <taxon>Bacteria</taxon>
        <taxon>Bacillati</taxon>
        <taxon>Bacillota</taxon>
        <taxon>Bacilli</taxon>
        <taxon>Bacillales</taxon>
        <taxon>Bacillaceae</taxon>
        <taxon>Neobacillus</taxon>
    </lineage>
</organism>
<dbReference type="Proteomes" id="UP000637074">
    <property type="component" value="Unassembled WGS sequence"/>
</dbReference>
<evidence type="ECO:0000313" key="3">
    <source>
        <dbReference type="EMBL" id="GHH99402.1"/>
    </source>
</evidence>
<accession>A0ABQ3N7D9</accession>
<dbReference type="PROSITE" id="PS00061">
    <property type="entry name" value="ADH_SHORT"/>
    <property type="match status" value="1"/>
</dbReference>
<evidence type="ECO:0000256" key="1">
    <source>
        <dbReference type="ARBA" id="ARBA00006484"/>
    </source>
</evidence>
<comment type="caution">
    <text evidence="3">The sequence shown here is derived from an EMBL/GenBank/DDBJ whole genome shotgun (WGS) entry which is preliminary data.</text>
</comment>
<dbReference type="Pfam" id="PF13561">
    <property type="entry name" value="adh_short_C2"/>
    <property type="match status" value="1"/>
</dbReference>
<name>A0ABQ3N7D9_9BACI</name>
<proteinExistence type="inferred from homology"/>
<dbReference type="PANTHER" id="PTHR24321:SF8">
    <property type="entry name" value="ESTRADIOL 17-BETA-DEHYDROGENASE 8-RELATED"/>
    <property type="match status" value="1"/>
</dbReference>
<dbReference type="InterPro" id="IPR020904">
    <property type="entry name" value="Sc_DH/Rdtase_CS"/>
</dbReference>
<evidence type="ECO:0000256" key="2">
    <source>
        <dbReference type="ARBA" id="ARBA00023002"/>
    </source>
</evidence>
<dbReference type="PRINTS" id="PR00080">
    <property type="entry name" value="SDRFAMILY"/>
</dbReference>